<dbReference type="Proteomes" id="UP000241788">
    <property type="component" value="Unassembled WGS sequence"/>
</dbReference>
<evidence type="ECO:0000313" key="1">
    <source>
        <dbReference type="EMBL" id="SIP96291.1"/>
    </source>
</evidence>
<reference evidence="2" key="1">
    <citation type="submission" date="2017-01" db="EMBL/GenBank/DDBJ databases">
        <authorList>
            <person name="Varghese N."/>
            <person name="Submissions S."/>
        </authorList>
    </citation>
    <scope>NUCLEOTIDE SEQUENCE [LARGE SCALE GENOMIC DNA]</scope>
    <source>
        <strain evidence="2">UM1</strain>
    </source>
</reference>
<proteinExistence type="predicted"/>
<evidence type="ECO:0008006" key="3">
    <source>
        <dbReference type="Google" id="ProtNLM"/>
    </source>
</evidence>
<dbReference type="PROSITE" id="PS51257">
    <property type="entry name" value="PROKAR_LIPOPROTEIN"/>
    <property type="match status" value="1"/>
</dbReference>
<gene>
    <name evidence="1" type="ORF">SAMN05421546_0401</name>
</gene>
<dbReference type="Pfam" id="PF20101">
    <property type="entry name" value="DUF6491"/>
    <property type="match status" value="1"/>
</dbReference>
<evidence type="ECO:0000313" key="2">
    <source>
        <dbReference type="Proteomes" id="UP000241788"/>
    </source>
</evidence>
<organism evidence="1 2">
    <name type="scientific">Solilutibacter tolerans</name>
    <dbReference type="NCBI Taxonomy" id="1604334"/>
    <lineage>
        <taxon>Bacteria</taxon>
        <taxon>Pseudomonadati</taxon>
        <taxon>Pseudomonadota</taxon>
        <taxon>Gammaproteobacteria</taxon>
        <taxon>Lysobacterales</taxon>
        <taxon>Lysobacteraceae</taxon>
        <taxon>Solilutibacter</taxon>
    </lineage>
</organism>
<sequence length="140" mass="14821">MKMVHALGLSAAVLLLGACATTPREASADKLARYQSFAGEPVRSIPYNASGSRGFDIIDEEHMVVEIRPTEGYLFSLSGPCLRDSSAPLLNISSQVGRVSAGFDRVSSLSQPGMTCIVKEIRPLDLKGLRAAEKAAASPT</sequence>
<name>A0A1N6NW38_9GAMM</name>
<dbReference type="AlphaFoldDB" id="A0A1N6NW38"/>
<accession>A0A1N6NW38</accession>
<dbReference type="EMBL" id="FTLW01000001">
    <property type="protein sequence ID" value="SIP96291.1"/>
    <property type="molecule type" value="Genomic_DNA"/>
</dbReference>
<protein>
    <recommendedName>
        <fullName evidence="3">Lipoprotein</fullName>
    </recommendedName>
</protein>
<dbReference type="RefSeq" id="WP_076584782.1">
    <property type="nucleotide sequence ID" value="NZ_FTLW01000001.1"/>
</dbReference>
<dbReference type="OrthoDB" id="6047015at2"/>
<keyword evidence="2" id="KW-1185">Reference proteome</keyword>
<dbReference type="InterPro" id="IPR045500">
    <property type="entry name" value="DUF6491"/>
</dbReference>